<comment type="caution">
    <text evidence="1">The sequence shown here is derived from an EMBL/GenBank/DDBJ whole genome shotgun (WGS) entry which is preliminary data.</text>
</comment>
<sequence length="42" mass="4872">MFPGHPGYVELDFFGNGLPDPEHLNLKPSPYRVFESDRLLRN</sequence>
<dbReference type="Proteomes" id="UP000004535">
    <property type="component" value="Unassembled WGS sequence"/>
</dbReference>
<evidence type="ECO:0000313" key="2">
    <source>
        <dbReference type="Proteomes" id="UP000004535"/>
    </source>
</evidence>
<protein>
    <submittedName>
        <fullName evidence="1">Uncharacterized protein</fullName>
    </submittedName>
</protein>
<gene>
    <name evidence="1" type="ORF">BURMUCGD2_2849</name>
</gene>
<evidence type="ECO:0000313" key="1">
    <source>
        <dbReference type="EMBL" id="EEE06147.1"/>
    </source>
</evidence>
<reference evidence="1 2" key="1">
    <citation type="journal article" date="2012" name="J. Bacteriol.">
        <title>Draft Genome Sequence Determination for Cystic Fibrosis and Chronic Granulomatous Disease Burkholderia multivorans Isolates.</title>
        <authorList>
            <person name="Varga J.J."/>
            <person name="Losada L."/>
            <person name="Zelazny A.M."/>
            <person name="Brinkac L."/>
            <person name="Harkins D."/>
            <person name="Radune D."/>
            <person name="Hostetler J."/>
            <person name="Sampaio E.P."/>
            <person name="Ronning C.M."/>
            <person name="Nierman W.C."/>
            <person name="Greenberg D.E."/>
            <person name="Holland S.M."/>
            <person name="Goldberg J.B."/>
        </authorList>
    </citation>
    <scope>NUCLEOTIDE SEQUENCE [LARGE SCALE GENOMIC DNA]</scope>
    <source>
        <strain evidence="1 2">CGD2</strain>
    </source>
</reference>
<proteinExistence type="predicted"/>
<name>B9BSS7_9BURK</name>
<organism evidence="1 2">
    <name type="scientific">Burkholderia multivorans CGD2</name>
    <dbReference type="NCBI Taxonomy" id="513052"/>
    <lineage>
        <taxon>Bacteria</taxon>
        <taxon>Pseudomonadati</taxon>
        <taxon>Pseudomonadota</taxon>
        <taxon>Betaproteobacteria</taxon>
        <taxon>Burkholderiales</taxon>
        <taxon>Burkholderiaceae</taxon>
        <taxon>Burkholderia</taxon>
        <taxon>Burkholderia cepacia complex</taxon>
    </lineage>
</organism>
<dbReference type="EMBL" id="ACFC01000007">
    <property type="protein sequence ID" value="EEE06147.1"/>
    <property type="molecule type" value="Genomic_DNA"/>
</dbReference>
<dbReference type="AlphaFoldDB" id="B9BSS7"/>
<accession>B9BSS7</accession>